<accession>A0A5C1ECD3</accession>
<organism evidence="1 2">
    <name type="scientific">Oryzomicrobium terrae</name>
    <dbReference type="NCBI Taxonomy" id="1735038"/>
    <lineage>
        <taxon>Bacteria</taxon>
        <taxon>Pseudomonadati</taxon>
        <taxon>Pseudomonadota</taxon>
        <taxon>Betaproteobacteria</taxon>
        <taxon>Rhodocyclales</taxon>
        <taxon>Rhodocyclaceae</taxon>
        <taxon>Oryzomicrobium</taxon>
    </lineage>
</organism>
<reference evidence="1 2" key="1">
    <citation type="submission" date="2017-07" db="EMBL/GenBank/DDBJ databases">
        <title>Complete genome sequence of Oryzomicrobium terrae TPP412.</title>
        <authorList>
            <person name="Chiu L.-W."/>
            <person name="Lo K.-J."/>
            <person name="Tsai Y.-M."/>
            <person name="Lin S.-S."/>
            <person name="Kuo C.-H."/>
            <person name="Liu C.-T."/>
        </authorList>
    </citation>
    <scope>NUCLEOTIDE SEQUENCE [LARGE SCALE GENOMIC DNA]</scope>
    <source>
        <strain evidence="1 2">TPP412</strain>
    </source>
</reference>
<dbReference type="KEGG" id="otr:OTERR_30770"/>
<dbReference type="EMBL" id="CP022579">
    <property type="protein sequence ID" value="QEL66553.1"/>
    <property type="molecule type" value="Genomic_DNA"/>
</dbReference>
<keyword evidence="2" id="KW-1185">Reference proteome</keyword>
<dbReference type="RefSeq" id="WP_054619916.1">
    <property type="nucleotide sequence ID" value="NZ_CP022579.1"/>
</dbReference>
<evidence type="ECO:0000313" key="1">
    <source>
        <dbReference type="EMBL" id="QEL66553.1"/>
    </source>
</evidence>
<dbReference type="Proteomes" id="UP000323671">
    <property type="component" value="Chromosome"/>
</dbReference>
<sequence length="109" mass="11921">MIDALRYGQDADAISHEITRRLIALGADWADPAQMRALAEEMLSPTTLHKIREQAGGGDHLAQAKLDLFGLSGIMLKSMEHSAEQGILAHGNDAWKAFAKALWQVKDGR</sequence>
<name>A0A5C1ECD3_9RHOO</name>
<protein>
    <submittedName>
        <fullName evidence="1">Uncharacterized protein</fullName>
    </submittedName>
</protein>
<evidence type="ECO:0000313" key="2">
    <source>
        <dbReference type="Proteomes" id="UP000323671"/>
    </source>
</evidence>
<gene>
    <name evidence="1" type="ORF">OTERR_30770</name>
</gene>
<proteinExistence type="predicted"/>
<dbReference type="AlphaFoldDB" id="A0A5C1ECD3"/>